<comment type="subcellular location">
    <subcellularLocation>
        <location evidence="1">Membrane</location>
        <topology evidence="1">Multi-pass membrane protein</topology>
    </subcellularLocation>
</comment>
<protein>
    <submittedName>
        <fullName evidence="7">Sulfite exporter TauE/SafE</fullName>
    </submittedName>
</protein>
<evidence type="ECO:0000256" key="4">
    <source>
        <dbReference type="ARBA" id="ARBA00023136"/>
    </source>
</evidence>
<dbReference type="GO" id="GO:0016020">
    <property type="term" value="C:membrane"/>
    <property type="evidence" value="ECO:0007669"/>
    <property type="project" value="UniProtKB-SubCell"/>
</dbReference>
<reference evidence="7" key="2">
    <citation type="submission" date="2021-04" db="EMBL/GenBank/DDBJ databases">
        <authorList>
            <person name="Podell S."/>
        </authorList>
    </citation>
    <scope>NUCLEOTIDE SEQUENCE</scope>
    <source>
        <strain evidence="7">Hildebrandi</strain>
    </source>
</reference>
<feature type="transmembrane region" description="Helical" evidence="5">
    <location>
        <begin position="91"/>
        <end position="123"/>
    </location>
</feature>
<keyword evidence="3 5" id="KW-1133">Transmembrane helix</keyword>
<dbReference type="InterPro" id="IPR002781">
    <property type="entry name" value="TM_pro_TauE-like"/>
</dbReference>
<evidence type="ECO:0000256" key="2">
    <source>
        <dbReference type="ARBA" id="ARBA00022692"/>
    </source>
</evidence>
<evidence type="ECO:0000256" key="1">
    <source>
        <dbReference type="ARBA" id="ARBA00004141"/>
    </source>
</evidence>
<dbReference type="AlphaFoldDB" id="A0A9K3M2R3"/>
<evidence type="ECO:0000256" key="3">
    <source>
        <dbReference type="ARBA" id="ARBA00022989"/>
    </source>
</evidence>
<feature type="transmembrane region" description="Helical" evidence="5">
    <location>
        <begin position="453"/>
        <end position="478"/>
    </location>
</feature>
<feature type="signal peptide" evidence="6">
    <location>
        <begin position="1"/>
        <end position="23"/>
    </location>
</feature>
<gene>
    <name evidence="7" type="ORF">IV203_033718</name>
</gene>
<sequence length="480" mass="51585">MPSSSTLRWLGLLLLLLLQLTTAIGDAAATIPVVLNPENGSVSSDNNNNNNNPLMSSFGYGVDQVVPIHDRFLALIGDELPPLFPFQWRDYLGFGVAVVGLMLAAGGGIGGGGILVPTYILLLDFPVKRAISLVSVTVFGGAIANNILNARKRHPDHNHRSVIDWTLILQLEPMTIAGTILGTLLNKALPALLLVILMVALLSYTAHKTLTKANELNQKENEAAARVKEGGNKGETQPLIADSKPMDVERQDTDELDLDKDFLSTQADVWSATRLAVLFVIVTALNLLSGTHEGETNSKMGSSFNCGPWCFWTAEAFMIIVIFMFVICERRSLLRRIDSGVPIYSDIVWTKENTVRYPCYSMGAGLVAGLFGVGGGIINGPLMLALGVHPAVASASSACMILFTSLTATLSFIAFGILVPDYAIFCMLVGFVSTVLGQLGMSVLLKRYQRNSYIAYCIGLVVAISAVAMVIESIVAIMHP</sequence>
<evidence type="ECO:0000313" key="7">
    <source>
        <dbReference type="EMBL" id="KAG7372994.1"/>
    </source>
</evidence>
<dbReference type="Proteomes" id="UP000693970">
    <property type="component" value="Unassembled WGS sequence"/>
</dbReference>
<keyword evidence="8" id="KW-1185">Reference proteome</keyword>
<name>A0A9K3M2R3_9STRA</name>
<feature type="transmembrane region" description="Helical" evidence="5">
    <location>
        <begin position="422"/>
        <end position="441"/>
    </location>
</feature>
<keyword evidence="4 5" id="KW-0472">Membrane</keyword>
<comment type="caution">
    <text evidence="7">The sequence shown here is derived from an EMBL/GenBank/DDBJ whole genome shotgun (WGS) entry which is preliminary data.</text>
</comment>
<accession>A0A9K3M2R3</accession>
<keyword evidence="6" id="KW-0732">Signal</keyword>
<organism evidence="7 8">
    <name type="scientific">Nitzschia inconspicua</name>
    <dbReference type="NCBI Taxonomy" id="303405"/>
    <lineage>
        <taxon>Eukaryota</taxon>
        <taxon>Sar</taxon>
        <taxon>Stramenopiles</taxon>
        <taxon>Ochrophyta</taxon>
        <taxon>Bacillariophyta</taxon>
        <taxon>Bacillariophyceae</taxon>
        <taxon>Bacillariophycidae</taxon>
        <taxon>Bacillariales</taxon>
        <taxon>Bacillariaceae</taxon>
        <taxon>Nitzschia</taxon>
    </lineage>
</organism>
<proteinExistence type="predicted"/>
<dbReference type="GO" id="GO:0031464">
    <property type="term" value="C:Cul4A-RING E3 ubiquitin ligase complex"/>
    <property type="evidence" value="ECO:0007669"/>
    <property type="project" value="TreeGrafter"/>
</dbReference>
<keyword evidence="2 5" id="KW-0812">Transmembrane</keyword>
<dbReference type="EMBL" id="JAGRRH010000002">
    <property type="protein sequence ID" value="KAG7372994.1"/>
    <property type="molecule type" value="Genomic_DNA"/>
</dbReference>
<evidence type="ECO:0000256" key="5">
    <source>
        <dbReference type="SAM" id="Phobius"/>
    </source>
</evidence>
<feature type="transmembrane region" description="Helical" evidence="5">
    <location>
        <begin position="269"/>
        <end position="289"/>
    </location>
</feature>
<feature type="transmembrane region" description="Helical" evidence="5">
    <location>
        <begin position="130"/>
        <end position="148"/>
    </location>
</feature>
<feature type="transmembrane region" description="Helical" evidence="5">
    <location>
        <begin position="359"/>
        <end position="379"/>
    </location>
</feature>
<evidence type="ECO:0000256" key="6">
    <source>
        <dbReference type="SAM" id="SignalP"/>
    </source>
</evidence>
<feature type="transmembrane region" description="Helical" evidence="5">
    <location>
        <begin position="309"/>
        <end position="328"/>
    </location>
</feature>
<feature type="chain" id="PRO_5039890984" evidence="6">
    <location>
        <begin position="24"/>
        <end position="480"/>
    </location>
</feature>
<feature type="transmembrane region" description="Helical" evidence="5">
    <location>
        <begin position="188"/>
        <end position="206"/>
    </location>
</feature>
<evidence type="ECO:0000313" key="8">
    <source>
        <dbReference type="Proteomes" id="UP000693970"/>
    </source>
</evidence>
<dbReference type="OrthoDB" id="48077at2759"/>
<dbReference type="PANTHER" id="PTHR14255">
    <property type="entry name" value="CEREBLON"/>
    <property type="match status" value="1"/>
</dbReference>
<dbReference type="Pfam" id="PF01925">
    <property type="entry name" value="TauE"/>
    <property type="match status" value="2"/>
</dbReference>
<reference evidence="7" key="1">
    <citation type="journal article" date="2021" name="Sci. Rep.">
        <title>Diploid genomic architecture of Nitzschia inconspicua, an elite biomass production diatom.</title>
        <authorList>
            <person name="Oliver A."/>
            <person name="Podell S."/>
            <person name="Pinowska A."/>
            <person name="Traller J.C."/>
            <person name="Smith S.R."/>
            <person name="McClure R."/>
            <person name="Beliaev A."/>
            <person name="Bohutskyi P."/>
            <person name="Hill E.A."/>
            <person name="Rabines A."/>
            <person name="Zheng H."/>
            <person name="Allen L.Z."/>
            <person name="Kuo A."/>
            <person name="Grigoriev I.V."/>
            <person name="Allen A.E."/>
            <person name="Hazlebeck D."/>
            <person name="Allen E.E."/>
        </authorList>
    </citation>
    <scope>NUCLEOTIDE SEQUENCE</scope>
    <source>
        <strain evidence="7">Hildebrandi</strain>
    </source>
</reference>
<feature type="transmembrane region" description="Helical" evidence="5">
    <location>
        <begin position="391"/>
        <end position="415"/>
    </location>
</feature>
<dbReference type="GO" id="GO:0016567">
    <property type="term" value="P:protein ubiquitination"/>
    <property type="evidence" value="ECO:0007669"/>
    <property type="project" value="TreeGrafter"/>
</dbReference>
<dbReference type="PANTHER" id="PTHR14255:SF3">
    <property type="entry name" value="SULFITE EXPORTER TAUE_SAFE FAMILY PROTEIN 5-RELATED"/>
    <property type="match status" value="1"/>
</dbReference>